<dbReference type="Proteomes" id="UP001515480">
    <property type="component" value="Unassembled WGS sequence"/>
</dbReference>
<keyword evidence="6" id="KW-1185">Reference proteome</keyword>
<gene>
    <name evidence="5" type="ORF">AB1Y20_009254</name>
</gene>
<dbReference type="InterPro" id="IPR006843">
    <property type="entry name" value="PAP/fibrillin_dom"/>
</dbReference>
<proteinExistence type="predicted"/>
<accession>A0AB34K3P1</accession>
<dbReference type="InterPro" id="IPR039633">
    <property type="entry name" value="PAP"/>
</dbReference>
<dbReference type="PANTHER" id="PTHR31906">
    <property type="entry name" value="PLASTID-LIPID-ASSOCIATED PROTEIN 4, CHLOROPLASTIC-RELATED"/>
    <property type="match status" value="1"/>
</dbReference>
<comment type="subcellular location">
    <subcellularLocation>
        <location evidence="1">Plastid</location>
    </subcellularLocation>
</comment>
<organism evidence="5 6">
    <name type="scientific">Prymnesium parvum</name>
    <name type="common">Toxic golden alga</name>
    <dbReference type="NCBI Taxonomy" id="97485"/>
    <lineage>
        <taxon>Eukaryota</taxon>
        <taxon>Haptista</taxon>
        <taxon>Haptophyta</taxon>
        <taxon>Prymnesiophyceae</taxon>
        <taxon>Prymnesiales</taxon>
        <taxon>Prymnesiaceae</taxon>
        <taxon>Prymnesium</taxon>
    </lineage>
</organism>
<sequence>MAMLLLCCCATLRLLPSSKGPKAVVLNAIAANTRSPSPATRDAVLRAAESLEELGGGVIAPIEGRWSLMYSTQLSSPAQRQPSMPGLLQPAIDATYSFFFKFAPFLAGAEEGARRASNEQVVDLELGKVCNTVRLATGSSQGVKLTVNGDVEEVAGSPDLRITFTEFQLSLSGNGPQVTVPLPRPVGSLRTTFCDAEMRISRGGRGGIFILRRLQDDRSEKTAEGAAT</sequence>
<keyword evidence="2" id="KW-0934">Plastid</keyword>
<reference evidence="5 6" key="1">
    <citation type="journal article" date="2024" name="Science">
        <title>Giant polyketide synthase enzymes in the biosynthesis of giant marine polyether toxins.</title>
        <authorList>
            <person name="Fallon T.R."/>
            <person name="Shende V.V."/>
            <person name="Wierzbicki I.H."/>
            <person name="Pendleton A.L."/>
            <person name="Watervoot N.F."/>
            <person name="Auber R.P."/>
            <person name="Gonzalez D.J."/>
            <person name="Wisecaver J.H."/>
            <person name="Moore B.S."/>
        </authorList>
    </citation>
    <scope>NUCLEOTIDE SEQUENCE [LARGE SCALE GENOMIC DNA]</scope>
    <source>
        <strain evidence="5 6">12B1</strain>
    </source>
</reference>
<dbReference type="AlphaFoldDB" id="A0AB34K3P1"/>
<feature type="signal peptide" evidence="3">
    <location>
        <begin position="1"/>
        <end position="17"/>
    </location>
</feature>
<feature type="chain" id="PRO_5044341621" description="Plastid lipid-associated protein/fibrillin conserved domain-containing protein" evidence="3">
    <location>
        <begin position="18"/>
        <end position="228"/>
    </location>
</feature>
<dbReference type="EMBL" id="JBGBPQ010000002">
    <property type="protein sequence ID" value="KAL1527878.1"/>
    <property type="molecule type" value="Genomic_DNA"/>
</dbReference>
<evidence type="ECO:0000313" key="5">
    <source>
        <dbReference type="EMBL" id="KAL1527878.1"/>
    </source>
</evidence>
<evidence type="ECO:0000256" key="1">
    <source>
        <dbReference type="ARBA" id="ARBA00004474"/>
    </source>
</evidence>
<dbReference type="GO" id="GO:0009536">
    <property type="term" value="C:plastid"/>
    <property type="evidence" value="ECO:0007669"/>
    <property type="project" value="UniProtKB-SubCell"/>
</dbReference>
<keyword evidence="3" id="KW-0732">Signal</keyword>
<protein>
    <recommendedName>
        <fullName evidence="4">Plastid lipid-associated protein/fibrillin conserved domain-containing protein</fullName>
    </recommendedName>
</protein>
<name>A0AB34K3P1_PRYPA</name>
<evidence type="ECO:0000313" key="6">
    <source>
        <dbReference type="Proteomes" id="UP001515480"/>
    </source>
</evidence>
<evidence type="ECO:0000259" key="4">
    <source>
        <dbReference type="Pfam" id="PF04755"/>
    </source>
</evidence>
<evidence type="ECO:0000256" key="3">
    <source>
        <dbReference type="SAM" id="SignalP"/>
    </source>
</evidence>
<comment type="caution">
    <text evidence="5">The sequence shown here is derived from an EMBL/GenBank/DDBJ whole genome shotgun (WGS) entry which is preliminary data.</text>
</comment>
<evidence type="ECO:0000256" key="2">
    <source>
        <dbReference type="ARBA" id="ARBA00022640"/>
    </source>
</evidence>
<feature type="domain" description="Plastid lipid-associated protein/fibrillin conserved" evidence="4">
    <location>
        <begin position="37"/>
        <end position="211"/>
    </location>
</feature>
<dbReference type="Pfam" id="PF04755">
    <property type="entry name" value="PAP_fibrillin"/>
    <property type="match status" value="1"/>
</dbReference>